<dbReference type="InterPro" id="IPR036020">
    <property type="entry name" value="WW_dom_sf"/>
</dbReference>
<feature type="compositionally biased region" description="Low complexity" evidence="1">
    <location>
        <begin position="107"/>
        <end position="120"/>
    </location>
</feature>
<evidence type="ECO:0000259" key="2">
    <source>
        <dbReference type="SMART" id="SM00456"/>
    </source>
</evidence>
<keyword evidence="4" id="KW-1185">Reference proteome</keyword>
<dbReference type="Gene3D" id="2.20.70.10">
    <property type="match status" value="1"/>
</dbReference>
<dbReference type="EMBL" id="JARKIF010000005">
    <property type="protein sequence ID" value="KAJ7638369.1"/>
    <property type="molecule type" value="Genomic_DNA"/>
</dbReference>
<proteinExistence type="predicted"/>
<feature type="domain" description="WW" evidence="2">
    <location>
        <begin position="9"/>
        <end position="44"/>
    </location>
</feature>
<gene>
    <name evidence="3" type="ORF">FB45DRAFT_902627</name>
</gene>
<evidence type="ECO:0000313" key="4">
    <source>
        <dbReference type="Proteomes" id="UP001221142"/>
    </source>
</evidence>
<protein>
    <recommendedName>
        <fullName evidence="2">WW domain-containing protein</fullName>
    </recommendedName>
</protein>
<dbReference type="InterPro" id="IPR001202">
    <property type="entry name" value="WW_dom"/>
</dbReference>
<evidence type="ECO:0000313" key="3">
    <source>
        <dbReference type="EMBL" id="KAJ7638369.1"/>
    </source>
</evidence>
<feature type="compositionally biased region" description="Pro residues" evidence="1">
    <location>
        <begin position="83"/>
        <end position="106"/>
    </location>
</feature>
<name>A0AAD7FQW4_9AGAR</name>
<organism evidence="3 4">
    <name type="scientific">Roridomyces roridus</name>
    <dbReference type="NCBI Taxonomy" id="1738132"/>
    <lineage>
        <taxon>Eukaryota</taxon>
        <taxon>Fungi</taxon>
        <taxon>Dikarya</taxon>
        <taxon>Basidiomycota</taxon>
        <taxon>Agaricomycotina</taxon>
        <taxon>Agaricomycetes</taxon>
        <taxon>Agaricomycetidae</taxon>
        <taxon>Agaricales</taxon>
        <taxon>Marasmiineae</taxon>
        <taxon>Mycenaceae</taxon>
        <taxon>Roridomyces</taxon>
    </lineage>
</organism>
<evidence type="ECO:0000256" key="1">
    <source>
        <dbReference type="SAM" id="MobiDB-lite"/>
    </source>
</evidence>
<dbReference type="SMART" id="SM00456">
    <property type="entry name" value="WW"/>
    <property type="match status" value="1"/>
</dbReference>
<feature type="compositionally biased region" description="Pro residues" evidence="1">
    <location>
        <begin position="44"/>
        <end position="68"/>
    </location>
</feature>
<accession>A0AAD7FQW4</accession>
<reference evidence="3" key="1">
    <citation type="submission" date="2023-03" db="EMBL/GenBank/DDBJ databases">
        <title>Massive genome expansion in bonnet fungi (Mycena s.s.) driven by repeated elements and novel gene families across ecological guilds.</title>
        <authorList>
            <consortium name="Lawrence Berkeley National Laboratory"/>
            <person name="Harder C.B."/>
            <person name="Miyauchi S."/>
            <person name="Viragh M."/>
            <person name="Kuo A."/>
            <person name="Thoen E."/>
            <person name="Andreopoulos B."/>
            <person name="Lu D."/>
            <person name="Skrede I."/>
            <person name="Drula E."/>
            <person name="Henrissat B."/>
            <person name="Morin E."/>
            <person name="Kohler A."/>
            <person name="Barry K."/>
            <person name="LaButti K."/>
            <person name="Morin E."/>
            <person name="Salamov A."/>
            <person name="Lipzen A."/>
            <person name="Mereny Z."/>
            <person name="Hegedus B."/>
            <person name="Baldrian P."/>
            <person name="Stursova M."/>
            <person name="Weitz H."/>
            <person name="Taylor A."/>
            <person name="Grigoriev I.V."/>
            <person name="Nagy L.G."/>
            <person name="Martin F."/>
            <person name="Kauserud H."/>
        </authorList>
    </citation>
    <scope>NUCLEOTIDE SEQUENCE</scope>
    <source>
        <strain evidence="3">9284</strain>
    </source>
</reference>
<dbReference type="AlphaFoldDB" id="A0AAD7FQW4"/>
<feature type="compositionally biased region" description="Low complexity" evidence="1">
    <location>
        <begin position="69"/>
        <end position="82"/>
    </location>
</feature>
<dbReference type="Proteomes" id="UP001221142">
    <property type="component" value="Unassembled WGS sequence"/>
</dbReference>
<sequence length="222" mass="23707">MSGNPDTRPLPPGWITEFDRNYNAWFYVNTTAQPPVTTWVHPGAAPPPFSPPAGPPPGNQSPYPPQGSPYPQQGSPYPQQGSPYPPQQGSPYPPGGRTSPYPPNNSPYPAQGGYNPGYQQGPPPVQYNSYPQQAPPQEGKGAQAEAHAALADDLPTGFLGNMLHHSSSSSPQPVYVQQQAPPKKSGLGIGSMVAIGKSCHCKGFLQSEYCPRRCGFAWRCIA</sequence>
<feature type="region of interest" description="Disordered" evidence="1">
    <location>
        <begin position="38"/>
        <end position="142"/>
    </location>
</feature>
<dbReference type="SUPFAM" id="SSF51045">
    <property type="entry name" value="WW domain"/>
    <property type="match status" value="1"/>
</dbReference>
<comment type="caution">
    <text evidence="3">The sequence shown here is derived from an EMBL/GenBank/DDBJ whole genome shotgun (WGS) entry which is preliminary data.</text>
</comment>